<dbReference type="SUPFAM" id="SSF49899">
    <property type="entry name" value="Concanavalin A-like lectins/glucanases"/>
    <property type="match status" value="1"/>
</dbReference>
<evidence type="ECO:0008006" key="5">
    <source>
        <dbReference type="Google" id="ProtNLM"/>
    </source>
</evidence>
<protein>
    <recommendedName>
        <fullName evidence="5">B30.2/SPRY domain-containing protein</fullName>
    </recommendedName>
</protein>
<organism evidence="2 4">
    <name type="scientific">Adineta steineri</name>
    <dbReference type="NCBI Taxonomy" id="433720"/>
    <lineage>
        <taxon>Eukaryota</taxon>
        <taxon>Metazoa</taxon>
        <taxon>Spiralia</taxon>
        <taxon>Gnathifera</taxon>
        <taxon>Rotifera</taxon>
        <taxon>Eurotatoria</taxon>
        <taxon>Bdelloidea</taxon>
        <taxon>Adinetida</taxon>
        <taxon>Adinetidae</taxon>
        <taxon>Adineta</taxon>
    </lineage>
</organism>
<evidence type="ECO:0000313" key="4">
    <source>
        <dbReference type="Proteomes" id="UP000663891"/>
    </source>
</evidence>
<dbReference type="Proteomes" id="UP000663881">
    <property type="component" value="Unassembled WGS sequence"/>
</dbReference>
<sequence length="339" mass="39673">MASPTSPKISCSICAKSISHFTCRGCQKDFCMCHANEHRQELSKQIDELALQHDQLRNNLTQQLKETDSHPLIKQIYEWEQNSINKIQKTANIIRIQLQIIISKHIENLSVDLTKFTNELNQAREVDDYFETELNEWMKKLDILKDNLFKPKVIEINLADNNIPLISKPLIFMFSEEIIEKIVGNIRIEDNGQTIIHNHHQNCHATARGSNEYTWGQHRFRLKLENINTNKWIFIGIINKDTSMKETSHKSLSTYGWAPPDQVYLNGALHTGYKNYNSDIELNDIMMFTIDCDRQKISLTNERTRSTWVIDIDLNKCPYPWQLHFNLHNANDRIRILSI</sequence>
<dbReference type="EMBL" id="CAJNON010000079">
    <property type="protein sequence ID" value="CAF0929538.1"/>
    <property type="molecule type" value="Genomic_DNA"/>
</dbReference>
<dbReference type="InterPro" id="IPR043136">
    <property type="entry name" value="B30.2/SPRY_sf"/>
</dbReference>
<dbReference type="Gene3D" id="2.60.120.920">
    <property type="match status" value="1"/>
</dbReference>
<evidence type="ECO:0000313" key="2">
    <source>
        <dbReference type="EMBL" id="CAF0929538.1"/>
    </source>
</evidence>
<gene>
    <name evidence="3" type="ORF">OKA104_LOCUS29226</name>
    <name evidence="2" type="ORF">VCS650_LOCUS10845</name>
</gene>
<proteinExistence type="predicted"/>
<dbReference type="EMBL" id="CAJOAY010002948">
    <property type="protein sequence ID" value="CAF3991241.1"/>
    <property type="molecule type" value="Genomic_DNA"/>
</dbReference>
<evidence type="ECO:0000313" key="3">
    <source>
        <dbReference type="EMBL" id="CAF3991241.1"/>
    </source>
</evidence>
<dbReference type="Proteomes" id="UP000663891">
    <property type="component" value="Unassembled WGS sequence"/>
</dbReference>
<comment type="caution">
    <text evidence="2">The sequence shown here is derived from an EMBL/GenBank/DDBJ whole genome shotgun (WGS) entry which is preliminary data.</text>
</comment>
<name>A0A814BMK1_9BILA</name>
<dbReference type="OrthoDB" id="9999823at2759"/>
<keyword evidence="1" id="KW-0175">Coiled coil</keyword>
<dbReference type="AlphaFoldDB" id="A0A814BMK1"/>
<evidence type="ECO:0000256" key="1">
    <source>
        <dbReference type="SAM" id="Coils"/>
    </source>
</evidence>
<feature type="coiled-coil region" evidence="1">
    <location>
        <begin position="39"/>
        <end position="66"/>
    </location>
</feature>
<reference evidence="2" key="1">
    <citation type="submission" date="2021-02" db="EMBL/GenBank/DDBJ databases">
        <authorList>
            <person name="Nowell W R."/>
        </authorList>
    </citation>
    <scope>NUCLEOTIDE SEQUENCE</scope>
</reference>
<accession>A0A814BMK1</accession>
<dbReference type="InterPro" id="IPR013320">
    <property type="entry name" value="ConA-like_dom_sf"/>
</dbReference>